<dbReference type="SUPFAM" id="SSF56672">
    <property type="entry name" value="DNA/RNA polymerases"/>
    <property type="match status" value="1"/>
</dbReference>
<dbReference type="Pfam" id="PF17919">
    <property type="entry name" value="RT_RNaseH_2"/>
    <property type="match status" value="1"/>
</dbReference>
<keyword evidence="4" id="KW-1185">Reference proteome</keyword>
<dbReference type="Gene3D" id="1.10.340.70">
    <property type="match status" value="1"/>
</dbReference>
<proteinExistence type="predicted"/>
<feature type="non-terminal residue" evidence="3">
    <location>
        <position position="479"/>
    </location>
</feature>
<dbReference type="InterPro" id="IPR041588">
    <property type="entry name" value="Integrase_H2C2"/>
</dbReference>
<dbReference type="Pfam" id="PF17921">
    <property type="entry name" value="Integrase_H2C2"/>
    <property type="match status" value="1"/>
</dbReference>
<reference evidence="3" key="1">
    <citation type="submission" date="2018-07" db="EMBL/GenBank/DDBJ databases">
        <title>Comparative genomics of catfishes provides insights into carnivory and benthic adaptation.</title>
        <authorList>
            <person name="Zhang Y."/>
            <person name="Wang D."/>
            <person name="Peng Z."/>
            <person name="Zheng S."/>
            <person name="Shao F."/>
            <person name="Tao W."/>
        </authorList>
    </citation>
    <scope>NUCLEOTIDE SEQUENCE</scope>
    <source>
        <strain evidence="3">Chongqing</strain>
    </source>
</reference>
<evidence type="ECO:0000256" key="1">
    <source>
        <dbReference type="ARBA" id="ARBA00039658"/>
    </source>
</evidence>
<dbReference type="Gene3D" id="3.30.420.10">
    <property type="entry name" value="Ribonuclease H-like superfamily/Ribonuclease H"/>
    <property type="match status" value="1"/>
</dbReference>
<dbReference type="FunFam" id="3.10.20.370:FF:000001">
    <property type="entry name" value="Retrovirus-related Pol polyprotein from transposon 17.6-like protein"/>
    <property type="match status" value="1"/>
</dbReference>
<dbReference type="EMBL" id="MU564540">
    <property type="protein sequence ID" value="KAI5611825.1"/>
    <property type="molecule type" value="Genomic_DNA"/>
</dbReference>
<dbReference type="AlphaFoldDB" id="A0AAD5A9I5"/>
<dbReference type="CDD" id="cd09274">
    <property type="entry name" value="RNase_HI_RT_Ty3"/>
    <property type="match status" value="1"/>
</dbReference>
<dbReference type="InterPro" id="IPR041577">
    <property type="entry name" value="RT_RNaseH_2"/>
</dbReference>
<dbReference type="FunFam" id="3.30.420.10:FF:000063">
    <property type="entry name" value="Retrovirus-related Pol polyprotein from transposon 297-like Protein"/>
    <property type="match status" value="1"/>
</dbReference>
<dbReference type="Gene3D" id="3.30.70.270">
    <property type="match status" value="1"/>
</dbReference>
<sequence>PVPKNVSQLRSFLGLLNYYGRFIPNIATLLKPLHKLLCHENNWKWTSECQESFRKAKETLLVSNALTHFDPALPIQLACDASPYGVGAVLSHIMPNGQKRPIAFASRSLNKAEANYAQIEREALSIVFGVRKFYQYIFGRKFTLLTDHRPLTAIFGPHHGIPALAASRMQRWALLLSAHTYDIKYRKSELHGNADGLSRLPLADRVKEAKVAELFYFSQVEQAPITAAQVRRGTRNDSVLSRVVDIVMTGCLLWGRRVVIPPALRKPVLKQLHVGHCGMVRMKEIARSYFWWPGVDGQIEEKARTCTSCQRIHNLPQLAPLQPWEYPEKPWHRIHIDFAGPVEDKMLLVVMDAHSKWPEVAIMKSTSAEKTIEKLEEMFSRFGSPVQLVSDNGPQFTSHEMATFLQANGVQHITSSPYHPATNGFAERFVQTMKHALKVSIGQGTFHQRLHSFLLFYRSTPHATTKVSPAFLLFNRELR</sequence>
<protein>
    <recommendedName>
        <fullName evidence="1">Gypsy retrotransposon integrase-like protein 1</fullName>
    </recommendedName>
</protein>
<accession>A0AAD5A9I5</accession>
<evidence type="ECO:0000313" key="4">
    <source>
        <dbReference type="Proteomes" id="UP001205998"/>
    </source>
</evidence>
<dbReference type="PANTHER" id="PTHR37984:SF13">
    <property type="entry name" value="RIBONUCLEASE H"/>
    <property type="match status" value="1"/>
</dbReference>
<dbReference type="GO" id="GO:0003676">
    <property type="term" value="F:nucleic acid binding"/>
    <property type="evidence" value="ECO:0007669"/>
    <property type="project" value="InterPro"/>
</dbReference>
<dbReference type="InterPro" id="IPR043128">
    <property type="entry name" value="Rev_trsase/Diguanyl_cyclase"/>
</dbReference>
<dbReference type="SUPFAM" id="SSF53098">
    <property type="entry name" value="Ribonuclease H-like"/>
    <property type="match status" value="1"/>
</dbReference>
<dbReference type="GO" id="GO:0015074">
    <property type="term" value="P:DNA integration"/>
    <property type="evidence" value="ECO:0007669"/>
    <property type="project" value="InterPro"/>
</dbReference>
<dbReference type="FunFam" id="3.30.70.270:FF:000026">
    <property type="entry name" value="Transposon Ty3-G Gag-Pol polyprotein"/>
    <property type="match status" value="1"/>
</dbReference>
<dbReference type="InterPro" id="IPR036397">
    <property type="entry name" value="RNaseH_sf"/>
</dbReference>
<evidence type="ECO:0000259" key="2">
    <source>
        <dbReference type="PROSITE" id="PS50994"/>
    </source>
</evidence>
<feature type="non-terminal residue" evidence="3">
    <location>
        <position position="1"/>
    </location>
</feature>
<dbReference type="PROSITE" id="PS50994">
    <property type="entry name" value="INTEGRASE"/>
    <property type="match status" value="1"/>
</dbReference>
<name>A0AAD5A9I5_SILAS</name>
<dbReference type="Pfam" id="PF00665">
    <property type="entry name" value="rve"/>
    <property type="match status" value="1"/>
</dbReference>
<feature type="domain" description="Integrase catalytic" evidence="2">
    <location>
        <begin position="326"/>
        <end position="479"/>
    </location>
</feature>
<dbReference type="InterPro" id="IPR050951">
    <property type="entry name" value="Retrovirus_Pol_polyprotein"/>
</dbReference>
<gene>
    <name evidence="3" type="ORF">C0J50_11790</name>
</gene>
<comment type="caution">
    <text evidence="3">The sequence shown here is derived from an EMBL/GenBank/DDBJ whole genome shotgun (WGS) entry which is preliminary data.</text>
</comment>
<dbReference type="InterPro" id="IPR001584">
    <property type="entry name" value="Integrase_cat-core"/>
</dbReference>
<dbReference type="InterPro" id="IPR043502">
    <property type="entry name" value="DNA/RNA_pol_sf"/>
</dbReference>
<organism evidence="3 4">
    <name type="scientific">Silurus asotus</name>
    <name type="common">Amur catfish</name>
    <name type="synonym">Parasilurus asotus</name>
    <dbReference type="NCBI Taxonomy" id="30991"/>
    <lineage>
        <taxon>Eukaryota</taxon>
        <taxon>Metazoa</taxon>
        <taxon>Chordata</taxon>
        <taxon>Craniata</taxon>
        <taxon>Vertebrata</taxon>
        <taxon>Euteleostomi</taxon>
        <taxon>Actinopterygii</taxon>
        <taxon>Neopterygii</taxon>
        <taxon>Teleostei</taxon>
        <taxon>Ostariophysi</taxon>
        <taxon>Siluriformes</taxon>
        <taxon>Siluridae</taxon>
        <taxon>Silurus</taxon>
    </lineage>
</organism>
<dbReference type="PANTHER" id="PTHR37984">
    <property type="entry name" value="PROTEIN CBG26694"/>
    <property type="match status" value="1"/>
</dbReference>
<dbReference type="InterPro" id="IPR012337">
    <property type="entry name" value="RNaseH-like_sf"/>
</dbReference>
<dbReference type="Proteomes" id="UP001205998">
    <property type="component" value="Unassembled WGS sequence"/>
</dbReference>
<evidence type="ECO:0000313" key="3">
    <source>
        <dbReference type="EMBL" id="KAI5611825.1"/>
    </source>
</evidence>